<sequence>MFQNLKNLDTAFRHVKYLSFAVTLGSLCLSGYLGMKAIQATQAAQERIYILAEGKALEAFSATKKENIPVEARDHVRMFHYYFFTLSPDENFIMEQVSKSLYLADGSAKSVYDNLRESGYYTQIVSANMNQTVETDSVSISMDSYPFDFRFYGKQKIVRPTSLVTRSLITQGRLRHIDRTDQNPHGFLIENWETLANETITVKKR</sequence>
<accession>A0A1I7E5J6</accession>
<name>A0A1I7E5J6_9BACT</name>
<reference evidence="2" key="1">
    <citation type="submission" date="2016-10" db="EMBL/GenBank/DDBJ databases">
        <authorList>
            <person name="Varghese N."/>
            <person name="Submissions S."/>
        </authorList>
    </citation>
    <scope>NUCLEOTIDE SEQUENCE [LARGE SCALE GENOMIC DNA]</scope>
    <source>
        <strain evidence="2">DSM 23445</strain>
    </source>
</reference>
<keyword evidence="2" id="KW-1185">Reference proteome</keyword>
<dbReference type="EMBL" id="FPBF01000010">
    <property type="protein sequence ID" value="SFU19206.1"/>
    <property type="molecule type" value="Genomic_DNA"/>
</dbReference>
<organism evidence="1 2">
    <name type="scientific">Algoriphagus locisalis</name>
    <dbReference type="NCBI Taxonomy" id="305507"/>
    <lineage>
        <taxon>Bacteria</taxon>
        <taxon>Pseudomonadati</taxon>
        <taxon>Bacteroidota</taxon>
        <taxon>Cytophagia</taxon>
        <taxon>Cytophagales</taxon>
        <taxon>Cyclobacteriaceae</taxon>
        <taxon>Algoriphagus</taxon>
    </lineage>
</organism>
<protein>
    <submittedName>
        <fullName evidence="1">Bacteroides conjugative transposon TraK protein</fullName>
    </submittedName>
</protein>
<dbReference type="NCBIfam" id="TIGR03781">
    <property type="entry name" value="Bac_Flav_CT_K"/>
    <property type="match status" value="1"/>
</dbReference>
<dbReference type="AlphaFoldDB" id="A0A1I7E5J6"/>
<evidence type="ECO:0000313" key="2">
    <source>
        <dbReference type="Proteomes" id="UP000199673"/>
    </source>
</evidence>
<dbReference type="STRING" id="305507.SAMN04489724_0118"/>
<dbReference type="OrthoDB" id="1039148at2"/>
<evidence type="ECO:0000313" key="1">
    <source>
        <dbReference type="EMBL" id="SFU19206.1"/>
    </source>
</evidence>
<dbReference type="RefSeq" id="WP_091698157.1">
    <property type="nucleotide sequence ID" value="NZ_FPBF01000010.1"/>
</dbReference>
<gene>
    <name evidence="1" type="ORF">SAMN04489724_0118</name>
</gene>
<dbReference type="Proteomes" id="UP000199673">
    <property type="component" value="Unassembled WGS sequence"/>
</dbReference>
<dbReference type="InterPro" id="IPR022276">
    <property type="entry name" value="Conjug_transposon_TraK"/>
</dbReference>
<proteinExistence type="predicted"/>